<accession>A0A0D2Q1H7</accession>
<dbReference type="EMBL" id="KN817532">
    <property type="protein sequence ID" value="KJA25390.1"/>
    <property type="molecule type" value="Genomic_DNA"/>
</dbReference>
<name>A0A0D2Q1H7_HYPSF</name>
<feature type="region of interest" description="Disordered" evidence="1">
    <location>
        <begin position="1"/>
        <end position="22"/>
    </location>
</feature>
<dbReference type="Proteomes" id="UP000054270">
    <property type="component" value="Unassembled WGS sequence"/>
</dbReference>
<proteinExistence type="predicted"/>
<dbReference type="AlphaFoldDB" id="A0A0D2Q1H7"/>
<keyword evidence="3" id="KW-1185">Reference proteome</keyword>
<organism evidence="2 3">
    <name type="scientific">Hypholoma sublateritium (strain FD-334 SS-4)</name>
    <dbReference type="NCBI Taxonomy" id="945553"/>
    <lineage>
        <taxon>Eukaryota</taxon>
        <taxon>Fungi</taxon>
        <taxon>Dikarya</taxon>
        <taxon>Basidiomycota</taxon>
        <taxon>Agaricomycotina</taxon>
        <taxon>Agaricomycetes</taxon>
        <taxon>Agaricomycetidae</taxon>
        <taxon>Agaricales</taxon>
        <taxon>Agaricineae</taxon>
        <taxon>Strophariaceae</taxon>
        <taxon>Hypholoma</taxon>
    </lineage>
</organism>
<evidence type="ECO:0000313" key="3">
    <source>
        <dbReference type="Proteomes" id="UP000054270"/>
    </source>
</evidence>
<feature type="region of interest" description="Disordered" evidence="1">
    <location>
        <begin position="273"/>
        <end position="300"/>
    </location>
</feature>
<feature type="region of interest" description="Disordered" evidence="1">
    <location>
        <begin position="161"/>
        <end position="183"/>
    </location>
</feature>
<evidence type="ECO:0000256" key="1">
    <source>
        <dbReference type="SAM" id="MobiDB-lite"/>
    </source>
</evidence>
<protein>
    <submittedName>
        <fullName evidence="2">Uncharacterized protein</fullName>
    </submittedName>
</protein>
<evidence type="ECO:0000313" key="2">
    <source>
        <dbReference type="EMBL" id="KJA25390.1"/>
    </source>
</evidence>
<gene>
    <name evidence="2" type="ORF">HYPSUDRAFT_426577</name>
</gene>
<reference evidence="3" key="1">
    <citation type="submission" date="2014-04" db="EMBL/GenBank/DDBJ databases">
        <title>Evolutionary Origins and Diversification of the Mycorrhizal Mutualists.</title>
        <authorList>
            <consortium name="DOE Joint Genome Institute"/>
            <consortium name="Mycorrhizal Genomics Consortium"/>
            <person name="Kohler A."/>
            <person name="Kuo A."/>
            <person name="Nagy L.G."/>
            <person name="Floudas D."/>
            <person name="Copeland A."/>
            <person name="Barry K.W."/>
            <person name="Cichocki N."/>
            <person name="Veneault-Fourrey C."/>
            <person name="LaButti K."/>
            <person name="Lindquist E.A."/>
            <person name="Lipzen A."/>
            <person name="Lundell T."/>
            <person name="Morin E."/>
            <person name="Murat C."/>
            <person name="Riley R."/>
            <person name="Ohm R."/>
            <person name="Sun H."/>
            <person name="Tunlid A."/>
            <person name="Henrissat B."/>
            <person name="Grigoriev I.V."/>
            <person name="Hibbett D.S."/>
            <person name="Martin F."/>
        </authorList>
    </citation>
    <scope>NUCLEOTIDE SEQUENCE [LARGE SCALE GENOMIC DNA]</scope>
    <source>
        <strain evidence="3">FD-334 SS-4</strain>
    </source>
</reference>
<sequence length="300" mass="31750">MTHLSAPRARSRPAPRPIEAAAAPDISSRHLARPVALLLHARAVDSAARRFLGGASKGDVSRGAVSTTARMYCGLRERQMPWAVGAAAAQCADVVQRVSTCPGSCCPGAGKMRVLTTVCPMSTPSPPPHPPPPLPSIAAVHRTARPKHAALRCGCVQDTRRALSSSPRPCPSERPSRSSPRRSIAGYLCHRPALCDLENMGNSPERSARLHTMCTRRRPRRVRAQSQFVSAAAGVRGAPVSARRVESAISAIKHSVQNGADVPLDVSRRVVAPNARKLHSTEEGGAGGRNAVGGEEGREE</sequence>